<dbReference type="Pfam" id="PF13360">
    <property type="entry name" value="PQQ_2"/>
    <property type="match status" value="2"/>
</dbReference>
<evidence type="ECO:0000256" key="3">
    <source>
        <dbReference type="ARBA" id="ARBA00023002"/>
    </source>
</evidence>
<evidence type="ECO:0000256" key="2">
    <source>
        <dbReference type="ARBA" id="ARBA00008156"/>
    </source>
</evidence>
<dbReference type="EMBL" id="CM001223">
    <property type="protein sequence ID" value="AES77370.1"/>
    <property type="molecule type" value="Genomic_DNA"/>
</dbReference>
<name>G7KZV8_MEDTR</name>
<organism evidence="6 8">
    <name type="scientific">Medicago truncatula</name>
    <name type="common">Barrel medic</name>
    <name type="synonym">Medicago tribuloides</name>
    <dbReference type="NCBI Taxonomy" id="3880"/>
    <lineage>
        <taxon>Eukaryota</taxon>
        <taxon>Viridiplantae</taxon>
        <taxon>Streptophyta</taxon>
        <taxon>Embryophyta</taxon>
        <taxon>Tracheophyta</taxon>
        <taxon>Spermatophyta</taxon>
        <taxon>Magnoliopsida</taxon>
        <taxon>eudicotyledons</taxon>
        <taxon>Gunneridae</taxon>
        <taxon>Pentapetalae</taxon>
        <taxon>rosids</taxon>
        <taxon>fabids</taxon>
        <taxon>Fabales</taxon>
        <taxon>Fabaceae</taxon>
        <taxon>Papilionoideae</taxon>
        <taxon>50 kb inversion clade</taxon>
        <taxon>NPAAA clade</taxon>
        <taxon>Hologalegina</taxon>
        <taxon>IRL clade</taxon>
        <taxon>Trifolieae</taxon>
        <taxon>Medicago</taxon>
    </lineage>
</organism>
<dbReference type="Proteomes" id="UP000002051">
    <property type="component" value="Unassembled WGS sequence"/>
</dbReference>
<dbReference type="HOGENOM" id="CLU_020613_0_0_1"/>
<dbReference type="GO" id="GO:0016491">
    <property type="term" value="F:oxidoreductase activity"/>
    <property type="evidence" value="ECO:0007669"/>
    <property type="project" value="UniProtKB-KW"/>
</dbReference>
<dbReference type="AlphaFoldDB" id="G7KZV8"/>
<comment type="similarity">
    <text evidence="2">Belongs to the bacterial PQQ dehydrogenase family.</text>
</comment>
<evidence type="ECO:0000313" key="6">
    <source>
        <dbReference type="EMBL" id="AES77370.1"/>
    </source>
</evidence>
<accession>G7KZV8</accession>
<reference evidence="6 8" key="1">
    <citation type="journal article" date="2011" name="Nature">
        <title>The Medicago genome provides insight into the evolution of rhizobial symbioses.</title>
        <authorList>
            <person name="Young N.D."/>
            <person name="Debelle F."/>
            <person name="Oldroyd G.E."/>
            <person name="Geurts R."/>
            <person name="Cannon S.B."/>
            <person name="Udvardi M.K."/>
            <person name="Benedito V.A."/>
            <person name="Mayer K.F."/>
            <person name="Gouzy J."/>
            <person name="Schoof H."/>
            <person name="Van de Peer Y."/>
            <person name="Proost S."/>
            <person name="Cook D.R."/>
            <person name="Meyers B.C."/>
            <person name="Spannagl M."/>
            <person name="Cheung F."/>
            <person name="De Mita S."/>
            <person name="Krishnakumar V."/>
            <person name="Gundlach H."/>
            <person name="Zhou S."/>
            <person name="Mudge J."/>
            <person name="Bharti A.K."/>
            <person name="Murray J.D."/>
            <person name="Naoumkina M.A."/>
            <person name="Rosen B."/>
            <person name="Silverstein K.A."/>
            <person name="Tang H."/>
            <person name="Rombauts S."/>
            <person name="Zhao P.X."/>
            <person name="Zhou P."/>
            <person name="Barbe V."/>
            <person name="Bardou P."/>
            <person name="Bechner M."/>
            <person name="Bellec A."/>
            <person name="Berger A."/>
            <person name="Berges H."/>
            <person name="Bidwell S."/>
            <person name="Bisseling T."/>
            <person name="Choisne N."/>
            <person name="Couloux A."/>
            <person name="Denny R."/>
            <person name="Deshpande S."/>
            <person name="Dai X."/>
            <person name="Doyle J.J."/>
            <person name="Dudez A.M."/>
            <person name="Farmer A.D."/>
            <person name="Fouteau S."/>
            <person name="Franken C."/>
            <person name="Gibelin C."/>
            <person name="Gish J."/>
            <person name="Goldstein S."/>
            <person name="Gonzalez A.J."/>
            <person name="Green P.J."/>
            <person name="Hallab A."/>
            <person name="Hartog M."/>
            <person name="Hua A."/>
            <person name="Humphray S.J."/>
            <person name="Jeong D.H."/>
            <person name="Jing Y."/>
            <person name="Jocker A."/>
            <person name="Kenton S.M."/>
            <person name="Kim D.J."/>
            <person name="Klee K."/>
            <person name="Lai H."/>
            <person name="Lang C."/>
            <person name="Lin S."/>
            <person name="Macmil S.L."/>
            <person name="Magdelenat G."/>
            <person name="Matthews L."/>
            <person name="McCorrison J."/>
            <person name="Monaghan E.L."/>
            <person name="Mun J.H."/>
            <person name="Najar F.Z."/>
            <person name="Nicholson C."/>
            <person name="Noirot C."/>
            <person name="O'Bleness M."/>
            <person name="Paule C.R."/>
            <person name="Poulain J."/>
            <person name="Prion F."/>
            <person name="Qin B."/>
            <person name="Qu C."/>
            <person name="Retzel E.F."/>
            <person name="Riddle C."/>
            <person name="Sallet E."/>
            <person name="Samain S."/>
            <person name="Samson N."/>
            <person name="Sanders I."/>
            <person name="Saurat O."/>
            <person name="Scarpelli C."/>
            <person name="Schiex T."/>
            <person name="Segurens B."/>
            <person name="Severin A.J."/>
            <person name="Sherrier D.J."/>
            <person name="Shi R."/>
            <person name="Sims S."/>
            <person name="Singer S.R."/>
            <person name="Sinharoy S."/>
            <person name="Sterck L."/>
            <person name="Viollet A."/>
            <person name="Wang B.B."/>
            <person name="Wang K."/>
            <person name="Wang M."/>
            <person name="Wang X."/>
            <person name="Warfsmann J."/>
            <person name="Weissenbach J."/>
            <person name="White D.D."/>
            <person name="White J.D."/>
            <person name="Wiley G.B."/>
            <person name="Wincker P."/>
            <person name="Xing Y."/>
            <person name="Yang L."/>
            <person name="Yao Z."/>
            <person name="Ying F."/>
            <person name="Zhai J."/>
            <person name="Zhou L."/>
            <person name="Zuber A."/>
            <person name="Denarie J."/>
            <person name="Dixon R.A."/>
            <person name="May G.D."/>
            <person name="Schwartz D.C."/>
            <person name="Rogers J."/>
            <person name="Quetier F."/>
            <person name="Town C.D."/>
            <person name="Roe B.A."/>
        </authorList>
    </citation>
    <scope>NUCLEOTIDE SEQUENCE [LARGE SCALE GENOMIC DNA]</scope>
    <source>
        <strain evidence="6">A17</strain>
        <strain evidence="7 8">cv. Jemalong A17</strain>
    </source>
</reference>
<reference evidence="6 8" key="2">
    <citation type="journal article" date="2014" name="BMC Genomics">
        <title>An improved genome release (version Mt4.0) for the model legume Medicago truncatula.</title>
        <authorList>
            <person name="Tang H."/>
            <person name="Krishnakumar V."/>
            <person name="Bidwell S."/>
            <person name="Rosen B."/>
            <person name="Chan A."/>
            <person name="Zhou S."/>
            <person name="Gentzbittel L."/>
            <person name="Childs K.L."/>
            <person name="Yandell M."/>
            <person name="Gundlach H."/>
            <person name="Mayer K.F."/>
            <person name="Schwartz D.C."/>
            <person name="Town C.D."/>
        </authorList>
    </citation>
    <scope>GENOME REANNOTATION</scope>
    <source>
        <strain evidence="7 8">cv. Jemalong A17</strain>
    </source>
</reference>
<evidence type="ECO:0000313" key="8">
    <source>
        <dbReference type="Proteomes" id="UP000002051"/>
    </source>
</evidence>
<dbReference type="PANTHER" id="PTHR32303">
    <property type="entry name" value="QUINOPROTEIN ALCOHOL DEHYDROGENASE (CYTOCHROME C)"/>
    <property type="match status" value="1"/>
</dbReference>
<dbReference type="PANTHER" id="PTHR32303:SF23">
    <property type="entry name" value="POLYVINYLALCOHOL DEHYDROGENASE-LIKE PROTEIN"/>
    <property type="match status" value="1"/>
</dbReference>
<evidence type="ECO:0000259" key="5">
    <source>
        <dbReference type="Pfam" id="PF13360"/>
    </source>
</evidence>
<keyword evidence="3" id="KW-0560">Oxidoreductase</keyword>
<comment type="cofactor">
    <cofactor evidence="1">
        <name>pyrroloquinoline quinone</name>
        <dbReference type="ChEBI" id="CHEBI:58442"/>
    </cofactor>
</comment>
<dbReference type="InterPro" id="IPR018391">
    <property type="entry name" value="PQQ_b-propeller_rpt"/>
</dbReference>
<protein>
    <submittedName>
        <fullName evidence="6">Polyvinylalcohol dehydrogenase-like protein</fullName>
    </submittedName>
</protein>
<feature type="domain" description="Pyrrolo-quinoline quinone repeat" evidence="5">
    <location>
        <begin position="376"/>
        <end position="498"/>
    </location>
</feature>
<dbReference type="InterPro" id="IPR011047">
    <property type="entry name" value="Quinoprotein_ADH-like_sf"/>
</dbReference>
<dbReference type="InterPro" id="IPR002372">
    <property type="entry name" value="PQQ_rpt_dom"/>
</dbReference>
<evidence type="ECO:0000256" key="1">
    <source>
        <dbReference type="ARBA" id="ARBA00001931"/>
    </source>
</evidence>
<dbReference type="EnsemblPlants" id="AES77370">
    <property type="protein sequence ID" value="AES77370"/>
    <property type="gene ID" value="MTR_7g009820"/>
</dbReference>
<dbReference type="PaxDb" id="3880-AES77370"/>
<dbReference type="eggNOG" id="ENOG502QUFM">
    <property type="taxonomic scope" value="Eukaryota"/>
</dbReference>
<evidence type="ECO:0000313" key="7">
    <source>
        <dbReference type="EnsemblPlants" id="AES77370"/>
    </source>
</evidence>
<reference evidence="7" key="3">
    <citation type="submission" date="2015-04" db="UniProtKB">
        <authorList>
            <consortium name="EnsemblPlants"/>
        </authorList>
    </citation>
    <scope>IDENTIFICATION</scope>
    <source>
        <strain evidence="7">cv. Jemalong A17</strain>
    </source>
</reference>
<dbReference type="STRING" id="3880.G7KZV8"/>
<dbReference type="OMA" id="ETGVIKW"/>
<evidence type="ECO:0000256" key="4">
    <source>
        <dbReference type="SAM" id="SignalP"/>
    </source>
</evidence>
<feature type="signal peptide" evidence="4">
    <location>
        <begin position="1"/>
        <end position="23"/>
    </location>
</feature>
<proteinExistence type="inferred from homology"/>
<gene>
    <name evidence="6" type="ordered locus">MTR_7g009820</name>
</gene>
<sequence>MATVEQITCFLVSLFLLCSLTCSKRYDYTEKEQNWLNHGGDIYNRRYASKEHKINLKTISNLTLKWEFNAGKDITATPAIFNGTIYFPSWNGLIFAVREIDGTLVWKKNLTKLTGLDSIGFIANVNWTVARATPTIAVDEDLVIVGIYGPAVVIAVNRSTGDLIWQTRLDSNDAGVVTMSGTYYKGAYYVGSSSLEELKSAEECCTFRGSFSKLDIKSGAILWKTYMLPDNNGKRGEYSGGAIWGSSPPIDASRNHIYIATGNLYSAPLHIRQCQDEENNKNLTRPTQPDQCVEPENHSNSILALDLYNGEIKWYHQLGGYDVWFLACNDLSTPNCPPGPNPDADFGEAPMMLTIDVNGTKQDIVVAVQKSGFAWALHRHNGDIIWSTEAGPGGVAGGGTWGAATDKERVYTNIANSNAKNFTLKPSNKTITSGGWVAMEASSGKILWAIANPSNATANGPVSVANGIVFAGSANRKGPIYAINGKTGEILWSYETGATVYGGISINNGCIYLGNGYTVGLATVIGGLTGAPMQYKWLTELLGFDYEIFCTLGRTSIVADGLSQTDEPL</sequence>
<dbReference type="SUPFAM" id="SSF50998">
    <property type="entry name" value="Quinoprotein alcohol dehydrogenase-like"/>
    <property type="match status" value="1"/>
</dbReference>
<keyword evidence="8" id="KW-1185">Reference proteome</keyword>
<dbReference type="SMART" id="SM00564">
    <property type="entry name" value="PQQ"/>
    <property type="match status" value="5"/>
</dbReference>
<dbReference type="ExpressionAtlas" id="G7KZV8">
    <property type="expression patterns" value="differential"/>
</dbReference>
<feature type="chain" id="PRO_5014573948" evidence="4">
    <location>
        <begin position="24"/>
        <end position="569"/>
    </location>
</feature>
<keyword evidence="4" id="KW-0732">Signal</keyword>
<dbReference type="Gene3D" id="2.140.10.10">
    <property type="entry name" value="Quinoprotein alcohol dehydrogenase-like superfamily"/>
    <property type="match status" value="1"/>
</dbReference>
<feature type="domain" description="Pyrrolo-quinoline quinone repeat" evidence="5">
    <location>
        <begin position="66"/>
        <end position="314"/>
    </location>
</feature>